<evidence type="ECO:0000313" key="3">
    <source>
        <dbReference type="Proteomes" id="UP000507470"/>
    </source>
</evidence>
<keyword evidence="3" id="KW-1185">Reference proteome</keyword>
<proteinExistence type="predicted"/>
<feature type="coiled-coil region" evidence="1">
    <location>
        <begin position="10"/>
        <end position="37"/>
    </location>
</feature>
<reference evidence="2 3" key="1">
    <citation type="submission" date="2020-06" db="EMBL/GenBank/DDBJ databases">
        <authorList>
            <person name="Li R."/>
            <person name="Bekaert M."/>
        </authorList>
    </citation>
    <scope>NUCLEOTIDE SEQUENCE [LARGE SCALE GENOMIC DNA]</scope>
    <source>
        <strain evidence="3">wild</strain>
    </source>
</reference>
<dbReference type="EMBL" id="CACVKT020005564">
    <property type="protein sequence ID" value="CAC5395739.1"/>
    <property type="molecule type" value="Genomic_DNA"/>
</dbReference>
<protein>
    <submittedName>
        <fullName evidence="2">Uncharacterized protein</fullName>
    </submittedName>
</protein>
<organism evidence="2 3">
    <name type="scientific">Mytilus coruscus</name>
    <name type="common">Sea mussel</name>
    <dbReference type="NCBI Taxonomy" id="42192"/>
    <lineage>
        <taxon>Eukaryota</taxon>
        <taxon>Metazoa</taxon>
        <taxon>Spiralia</taxon>
        <taxon>Lophotrochozoa</taxon>
        <taxon>Mollusca</taxon>
        <taxon>Bivalvia</taxon>
        <taxon>Autobranchia</taxon>
        <taxon>Pteriomorphia</taxon>
        <taxon>Mytilida</taxon>
        <taxon>Mytiloidea</taxon>
        <taxon>Mytilidae</taxon>
        <taxon>Mytilinae</taxon>
        <taxon>Mytilus</taxon>
    </lineage>
</organism>
<evidence type="ECO:0000313" key="2">
    <source>
        <dbReference type="EMBL" id="CAC5395739.1"/>
    </source>
</evidence>
<evidence type="ECO:0000256" key="1">
    <source>
        <dbReference type="SAM" id="Coils"/>
    </source>
</evidence>
<dbReference type="OrthoDB" id="6109323at2759"/>
<gene>
    <name evidence="2" type="ORF">MCOR_30377</name>
</gene>
<dbReference type="Proteomes" id="UP000507470">
    <property type="component" value="Unassembled WGS sequence"/>
</dbReference>
<sequence length="189" mass="22097">MDKDDEIRDNSEDNIELVRLRREVQRLKTENSRLTTILMQNNQEEKENEKEIVEPEVSENVTEVSGPSVGLDGTDIQVELFGLEEGLFAPIMKVIKSNDSWSENEPVKLARDISVLADYIINCYHVNHARGYWSTSPEVFRKTENNYNTKLYIVNEELHHLLKQRDNATFWRHRGLWKNTPDLLLKDKA</sequence>
<accession>A0A6J8CKC5</accession>
<name>A0A6J8CKC5_MYTCO</name>
<dbReference type="AlphaFoldDB" id="A0A6J8CKC5"/>
<keyword evidence="1" id="KW-0175">Coiled coil</keyword>